<dbReference type="InterPro" id="IPR023772">
    <property type="entry name" value="DNA-bd_HTH_TetR-type_CS"/>
</dbReference>
<proteinExistence type="predicted"/>
<dbReference type="Pfam" id="PF13977">
    <property type="entry name" value="TetR_C_6"/>
    <property type="match status" value="1"/>
</dbReference>
<evidence type="ECO:0000256" key="2">
    <source>
        <dbReference type="ARBA" id="ARBA00023015"/>
    </source>
</evidence>
<dbReference type="GO" id="GO:0000976">
    <property type="term" value="F:transcription cis-regulatory region binding"/>
    <property type="evidence" value="ECO:0007669"/>
    <property type="project" value="TreeGrafter"/>
</dbReference>
<keyword evidence="4" id="KW-0804">Transcription</keyword>
<evidence type="ECO:0000313" key="8">
    <source>
        <dbReference type="Proteomes" id="UP000234748"/>
    </source>
</evidence>
<dbReference type="InterPro" id="IPR036271">
    <property type="entry name" value="Tet_transcr_reg_TetR-rel_C_sf"/>
</dbReference>
<dbReference type="PANTHER" id="PTHR30055:SF226">
    <property type="entry name" value="HTH-TYPE TRANSCRIPTIONAL REGULATOR PKSA"/>
    <property type="match status" value="1"/>
</dbReference>
<keyword evidence="8" id="KW-1185">Reference proteome</keyword>
<dbReference type="SUPFAM" id="SSF46689">
    <property type="entry name" value="Homeodomain-like"/>
    <property type="match status" value="1"/>
</dbReference>
<gene>
    <name evidence="7" type="ORF">CUU66_01875</name>
</gene>
<dbReference type="PANTHER" id="PTHR30055">
    <property type="entry name" value="HTH-TYPE TRANSCRIPTIONAL REGULATOR RUTR"/>
    <property type="match status" value="1"/>
</dbReference>
<dbReference type="InterPro" id="IPR050109">
    <property type="entry name" value="HTH-type_TetR-like_transc_reg"/>
</dbReference>
<feature type="DNA-binding region" description="H-T-H motif" evidence="5">
    <location>
        <begin position="31"/>
        <end position="50"/>
    </location>
</feature>
<keyword evidence="3 5" id="KW-0238">DNA-binding</keyword>
<dbReference type="RefSeq" id="WP_101639988.1">
    <property type="nucleotide sequence ID" value="NZ_PGUY01000003.1"/>
</dbReference>
<dbReference type="InterPro" id="IPR001647">
    <property type="entry name" value="HTH_TetR"/>
</dbReference>
<dbReference type="PROSITE" id="PS50977">
    <property type="entry name" value="HTH_TETR_2"/>
    <property type="match status" value="1"/>
</dbReference>
<dbReference type="SUPFAM" id="SSF48498">
    <property type="entry name" value="Tetracyclin repressor-like, C-terminal domain"/>
    <property type="match status" value="1"/>
</dbReference>
<dbReference type="GO" id="GO:0003700">
    <property type="term" value="F:DNA-binding transcription factor activity"/>
    <property type="evidence" value="ECO:0007669"/>
    <property type="project" value="TreeGrafter"/>
</dbReference>
<dbReference type="InterPro" id="IPR039538">
    <property type="entry name" value="BetI_C"/>
</dbReference>
<dbReference type="Pfam" id="PF00440">
    <property type="entry name" value="TetR_N"/>
    <property type="match status" value="1"/>
</dbReference>
<evidence type="ECO:0000256" key="4">
    <source>
        <dbReference type="ARBA" id="ARBA00023163"/>
    </source>
</evidence>
<evidence type="ECO:0000313" key="7">
    <source>
        <dbReference type="EMBL" id="PLT31629.1"/>
    </source>
</evidence>
<name>A0A2N5MB88_9BACI</name>
<dbReference type="AlphaFoldDB" id="A0A2N5MB88"/>
<evidence type="ECO:0000256" key="3">
    <source>
        <dbReference type="ARBA" id="ARBA00023125"/>
    </source>
</evidence>
<sequence length="196" mass="22585">MPKFVDHEKQKILLAEAVWRIIRREGIEKASVRNIAEEAGISTGSMRHYFSTQSELFAFAMELVATRVKERMERFAFSGNPVEDMRKLLLELLPMDEERRAETEVWLAFNIKALSDPNLKKLSTRVYQEMKQGMSLMVDTLIQYDLAVSEIDRDSEIENLYGLIDGLALHAIIRTDDLPPETMEEAVSQYIGRLCK</sequence>
<protein>
    <submittedName>
        <fullName evidence="7">TetR family transcriptional regulator</fullName>
    </submittedName>
</protein>
<organism evidence="7 8">
    <name type="scientific">Peribacillus deserti</name>
    <dbReference type="NCBI Taxonomy" id="673318"/>
    <lineage>
        <taxon>Bacteria</taxon>
        <taxon>Bacillati</taxon>
        <taxon>Bacillota</taxon>
        <taxon>Bacilli</taxon>
        <taxon>Bacillales</taxon>
        <taxon>Bacillaceae</taxon>
        <taxon>Peribacillus</taxon>
    </lineage>
</organism>
<keyword evidence="2" id="KW-0805">Transcription regulation</keyword>
<dbReference type="Proteomes" id="UP000234748">
    <property type="component" value="Unassembled WGS sequence"/>
</dbReference>
<evidence type="ECO:0000256" key="5">
    <source>
        <dbReference type="PROSITE-ProRule" id="PRU00335"/>
    </source>
</evidence>
<keyword evidence="1" id="KW-0678">Repressor</keyword>
<dbReference type="OrthoDB" id="9816296at2"/>
<reference evidence="7 8" key="1">
    <citation type="submission" date="2017-11" db="EMBL/GenBank/DDBJ databases">
        <title>Comparitive Functional Genomics of Dry Heat Resistant strains isolated from the Viking Spacecraft.</title>
        <authorList>
            <person name="Seuylemezian A."/>
            <person name="Cooper K."/>
            <person name="Vaishampayan P."/>
        </authorList>
    </citation>
    <scope>NUCLEOTIDE SEQUENCE [LARGE SCALE GENOMIC DNA]</scope>
    <source>
        <strain evidence="7 8">V1-29</strain>
    </source>
</reference>
<evidence type="ECO:0000256" key="1">
    <source>
        <dbReference type="ARBA" id="ARBA00022491"/>
    </source>
</evidence>
<comment type="caution">
    <text evidence="7">The sequence shown here is derived from an EMBL/GenBank/DDBJ whole genome shotgun (WGS) entry which is preliminary data.</text>
</comment>
<dbReference type="EMBL" id="PGUY01000003">
    <property type="protein sequence ID" value="PLT31629.1"/>
    <property type="molecule type" value="Genomic_DNA"/>
</dbReference>
<dbReference type="Gene3D" id="1.10.357.10">
    <property type="entry name" value="Tetracycline Repressor, domain 2"/>
    <property type="match status" value="1"/>
</dbReference>
<dbReference type="PROSITE" id="PS01081">
    <property type="entry name" value="HTH_TETR_1"/>
    <property type="match status" value="1"/>
</dbReference>
<feature type="domain" description="HTH tetR-type" evidence="6">
    <location>
        <begin position="8"/>
        <end position="68"/>
    </location>
</feature>
<dbReference type="InterPro" id="IPR009057">
    <property type="entry name" value="Homeodomain-like_sf"/>
</dbReference>
<accession>A0A2N5MB88</accession>
<evidence type="ECO:0000259" key="6">
    <source>
        <dbReference type="PROSITE" id="PS50977"/>
    </source>
</evidence>